<protein>
    <submittedName>
        <fullName evidence="2">Uncharacterized protein</fullName>
    </submittedName>
</protein>
<comment type="caution">
    <text evidence="2">The sequence shown here is derived from an EMBL/GenBank/DDBJ whole genome shotgun (WGS) entry which is preliminary data.</text>
</comment>
<evidence type="ECO:0000313" key="2">
    <source>
        <dbReference type="EMBL" id="GBP09012.1"/>
    </source>
</evidence>
<feature type="compositionally biased region" description="Basic residues" evidence="1">
    <location>
        <begin position="82"/>
        <end position="91"/>
    </location>
</feature>
<organism evidence="2 3">
    <name type="scientific">Eumeta variegata</name>
    <name type="common">Bagworm moth</name>
    <name type="synonym">Eumeta japonica</name>
    <dbReference type="NCBI Taxonomy" id="151549"/>
    <lineage>
        <taxon>Eukaryota</taxon>
        <taxon>Metazoa</taxon>
        <taxon>Ecdysozoa</taxon>
        <taxon>Arthropoda</taxon>
        <taxon>Hexapoda</taxon>
        <taxon>Insecta</taxon>
        <taxon>Pterygota</taxon>
        <taxon>Neoptera</taxon>
        <taxon>Endopterygota</taxon>
        <taxon>Lepidoptera</taxon>
        <taxon>Glossata</taxon>
        <taxon>Ditrysia</taxon>
        <taxon>Tineoidea</taxon>
        <taxon>Psychidae</taxon>
        <taxon>Oiketicinae</taxon>
        <taxon>Eumeta</taxon>
    </lineage>
</organism>
<keyword evidence="3" id="KW-1185">Reference proteome</keyword>
<feature type="region of interest" description="Disordered" evidence="1">
    <location>
        <begin position="82"/>
        <end position="120"/>
    </location>
</feature>
<proteinExistence type="predicted"/>
<feature type="compositionally biased region" description="Polar residues" evidence="1">
    <location>
        <begin position="93"/>
        <end position="103"/>
    </location>
</feature>
<evidence type="ECO:0000256" key="1">
    <source>
        <dbReference type="SAM" id="MobiDB-lite"/>
    </source>
</evidence>
<dbReference type="Proteomes" id="UP000299102">
    <property type="component" value="Unassembled WGS sequence"/>
</dbReference>
<name>A0A4C1T3K8_EUMVA</name>
<evidence type="ECO:0000313" key="3">
    <source>
        <dbReference type="Proteomes" id="UP000299102"/>
    </source>
</evidence>
<accession>A0A4C1T3K8</accession>
<sequence>MICASNVLLQRRPKTTVVLLMLMQIDKSMTYQQIWTNLGLSIEKLAHSPYRPDSTPRHALFIYLLKEKKNFEETGLRTPRKQWFHMKRPSKRPLNSSGETPPHNQVRGVPQGDNCSPLRPQDTSLARVSSDITHRAYALGKSLSIGLSLSFVTLREKDSPIYVIKASLLRRPFEYKIKQEQNNIIESTRAYPLRCAKCKRDTIMFCERMCVCVHMTV</sequence>
<dbReference type="EMBL" id="BGZK01000033">
    <property type="protein sequence ID" value="GBP09012.1"/>
    <property type="molecule type" value="Genomic_DNA"/>
</dbReference>
<gene>
    <name evidence="2" type="ORF">EVAR_78362_1</name>
</gene>
<reference evidence="2 3" key="1">
    <citation type="journal article" date="2019" name="Commun. Biol.">
        <title>The bagworm genome reveals a unique fibroin gene that provides high tensile strength.</title>
        <authorList>
            <person name="Kono N."/>
            <person name="Nakamura H."/>
            <person name="Ohtoshi R."/>
            <person name="Tomita M."/>
            <person name="Numata K."/>
            <person name="Arakawa K."/>
        </authorList>
    </citation>
    <scope>NUCLEOTIDE SEQUENCE [LARGE SCALE GENOMIC DNA]</scope>
</reference>
<dbReference type="AlphaFoldDB" id="A0A4C1T3K8"/>